<dbReference type="EMBL" id="JBHSQO010000044">
    <property type="protein sequence ID" value="MFC6093465.1"/>
    <property type="molecule type" value="Genomic_DNA"/>
</dbReference>
<dbReference type="Pfam" id="PF13560">
    <property type="entry name" value="HTH_31"/>
    <property type="match status" value="1"/>
</dbReference>
<dbReference type="InterPro" id="IPR001387">
    <property type="entry name" value="Cro/C1-type_HTH"/>
</dbReference>
<evidence type="ECO:0000259" key="1">
    <source>
        <dbReference type="PROSITE" id="PS50943"/>
    </source>
</evidence>
<dbReference type="InterPro" id="IPR043917">
    <property type="entry name" value="DUF5753"/>
</dbReference>
<dbReference type="RefSeq" id="WP_380640701.1">
    <property type="nucleotide sequence ID" value="NZ_JBHSQO010000044.1"/>
</dbReference>
<dbReference type="SMART" id="SM00530">
    <property type="entry name" value="HTH_XRE"/>
    <property type="match status" value="1"/>
</dbReference>
<reference evidence="3" key="1">
    <citation type="journal article" date="2019" name="Int. J. Syst. Evol. Microbiol.">
        <title>The Global Catalogue of Microorganisms (GCM) 10K type strain sequencing project: providing services to taxonomists for standard genome sequencing and annotation.</title>
        <authorList>
            <consortium name="The Broad Institute Genomics Platform"/>
            <consortium name="The Broad Institute Genome Sequencing Center for Infectious Disease"/>
            <person name="Wu L."/>
            <person name="Ma J."/>
        </authorList>
    </citation>
    <scope>NUCLEOTIDE SEQUENCE [LARGE SCALE GENOMIC DNA]</scope>
    <source>
        <strain evidence="3">CGMCC 4.7246</strain>
    </source>
</reference>
<sequence length="287" mass="33202">MTGREPMPPFVHKIVAGRQLELLRTTGGLTQEQVAERCGWSQTKVANVEQGAIRVRPDDLEKLFDVLRPDDDQRRRVRDHVEAGRAAIPKTDFRWRFKGDTLRKVVDMERSAAVICSRYSMFVPGLLQTEAYIRHHFRAFRPALSEEEVTRHTSLRLQRQRVLDNPDQRFAFSIDQAALARMGTTPWANEQLLHLLAADRRPNVDLLFVPFTHGYYRGQEAQYSVYQYDADPTIHLLYVESYDDREVVSDPRQVARVLDLWEEQRAAGLKAHEAEPFLRFLSGASRS</sequence>
<dbReference type="InterPro" id="IPR010982">
    <property type="entry name" value="Lambda_DNA-bd_dom_sf"/>
</dbReference>
<organism evidence="2 3">
    <name type="scientific">Saccharothrix lopnurensis</name>
    <dbReference type="NCBI Taxonomy" id="1670621"/>
    <lineage>
        <taxon>Bacteria</taxon>
        <taxon>Bacillati</taxon>
        <taxon>Actinomycetota</taxon>
        <taxon>Actinomycetes</taxon>
        <taxon>Pseudonocardiales</taxon>
        <taxon>Pseudonocardiaceae</taxon>
        <taxon>Saccharothrix</taxon>
    </lineage>
</organism>
<dbReference type="CDD" id="cd00093">
    <property type="entry name" value="HTH_XRE"/>
    <property type="match status" value="1"/>
</dbReference>
<dbReference type="Proteomes" id="UP001596220">
    <property type="component" value="Unassembled WGS sequence"/>
</dbReference>
<feature type="domain" description="HTH cro/C1-type" evidence="1">
    <location>
        <begin position="20"/>
        <end position="73"/>
    </location>
</feature>
<evidence type="ECO:0000313" key="2">
    <source>
        <dbReference type="EMBL" id="MFC6093465.1"/>
    </source>
</evidence>
<dbReference type="SUPFAM" id="SSF47413">
    <property type="entry name" value="lambda repressor-like DNA-binding domains"/>
    <property type="match status" value="1"/>
</dbReference>
<protein>
    <submittedName>
        <fullName evidence="2">Helix-turn-helix domain-containing protein</fullName>
    </submittedName>
</protein>
<name>A0ABW1PDI7_9PSEU</name>
<dbReference type="Pfam" id="PF19054">
    <property type="entry name" value="DUF5753"/>
    <property type="match status" value="1"/>
</dbReference>
<comment type="caution">
    <text evidence="2">The sequence shown here is derived from an EMBL/GenBank/DDBJ whole genome shotgun (WGS) entry which is preliminary data.</text>
</comment>
<accession>A0ABW1PDI7</accession>
<keyword evidence="3" id="KW-1185">Reference proteome</keyword>
<gene>
    <name evidence="2" type="ORF">ACFP3R_29700</name>
</gene>
<proteinExistence type="predicted"/>
<evidence type="ECO:0000313" key="3">
    <source>
        <dbReference type="Proteomes" id="UP001596220"/>
    </source>
</evidence>
<dbReference type="Gene3D" id="1.10.260.40">
    <property type="entry name" value="lambda repressor-like DNA-binding domains"/>
    <property type="match status" value="1"/>
</dbReference>
<dbReference type="PROSITE" id="PS50943">
    <property type="entry name" value="HTH_CROC1"/>
    <property type="match status" value="1"/>
</dbReference>